<comment type="caution">
    <text evidence="1">The sequence shown here is derived from an EMBL/GenBank/DDBJ whole genome shotgun (WGS) entry which is preliminary data.</text>
</comment>
<protein>
    <submittedName>
        <fullName evidence="1">Uncharacterized protein</fullName>
    </submittedName>
</protein>
<sequence length="190" mass="22188">MTCRSFQRKFFFRTNSKSGQISDKNQCPENVPNLARFRVDWNDASSIYDFMKKLLSPRERERNLLGRKEIVDRGPGSGKSRFLDEVEELLTRKANDSNDENIRNVLTSVTSEVRENFRLVKASDNPAFRQDKKLEWQKFEKFNAKFLALRLSHFKVAGYDKIKLKDLLKGVNISEDLLDIEVVIPEKVKL</sequence>
<organism evidence="1 2">
    <name type="scientific">Rhizophagus irregularis</name>
    <dbReference type="NCBI Taxonomy" id="588596"/>
    <lineage>
        <taxon>Eukaryota</taxon>
        <taxon>Fungi</taxon>
        <taxon>Fungi incertae sedis</taxon>
        <taxon>Mucoromycota</taxon>
        <taxon>Glomeromycotina</taxon>
        <taxon>Glomeromycetes</taxon>
        <taxon>Glomerales</taxon>
        <taxon>Glomeraceae</taxon>
        <taxon>Rhizophagus</taxon>
    </lineage>
</organism>
<evidence type="ECO:0000313" key="2">
    <source>
        <dbReference type="Proteomes" id="UP000233469"/>
    </source>
</evidence>
<dbReference type="Proteomes" id="UP000233469">
    <property type="component" value="Unassembled WGS sequence"/>
</dbReference>
<dbReference type="VEuPathDB" id="FungiDB:RhiirA1_452378"/>
<dbReference type="VEuPathDB" id="FungiDB:RhiirFUN_012466"/>
<name>A0A2N1N2I2_9GLOM</name>
<dbReference type="AlphaFoldDB" id="A0A2N1N2I2"/>
<reference evidence="1 2" key="1">
    <citation type="submission" date="2016-04" db="EMBL/GenBank/DDBJ databases">
        <title>Genome analyses suggest a sexual origin of heterokaryosis in a supposedly ancient asexual fungus.</title>
        <authorList>
            <person name="Ropars J."/>
            <person name="Sedzielewska K."/>
            <person name="Noel J."/>
            <person name="Charron P."/>
            <person name="Farinelli L."/>
            <person name="Marton T."/>
            <person name="Kruger M."/>
            <person name="Pelin A."/>
            <person name="Brachmann A."/>
            <person name="Corradi N."/>
        </authorList>
    </citation>
    <scope>NUCLEOTIDE SEQUENCE [LARGE SCALE GENOMIC DNA]</scope>
    <source>
        <strain evidence="1 2">C2</strain>
    </source>
</reference>
<proteinExistence type="predicted"/>
<evidence type="ECO:0000313" key="1">
    <source>
        <dbReference type="EMBL" id="PKK68081.1"/>
    </source>
</evidence>
<dbReference type="EMBL" id="LLXL01000885">
    <property type="protein sequence ID" value="PKK68081.1"/>
    <property type="molecule type" value="Genomic_DNA"/>
</dbReference>
<gene>
    <name evidence="1" type="ORF">RhiirC2_713648</name>
</gene>
<dbReference type="VEuPathDB" id="FungiDB:FUN_011157"/>
<accession>A0A2N1N2I2</accession>
<reference evidence="1 2" key="2">
    <citation type="submission" date="2017-10" db="EMBL/GenBank/DDBJ databases">
        <title>Extensive intraspecific genome diversity in a model arbuscular mycorrhizal fungus.</title>
        <authorList>
            <person name="Chen E.C.H."/>
            <person name="Morin E."/>
            <person name="Baudet D."/>
            <person name="Noel J."/>
            <person name="Ndikumana S."/>
            <person name="Charron P."/>
            <person name="St-Onge C."/>
            <person name="Giorgi J."/>
            <person name="Grigoriev I.V."/>
            <person name="Roux C."/>
            <person name="Martin F.M."/>
            <person name="Corradi N."/>
        </authorList>
    </citation>
    <scope>NUCLEOTIDE SEQUENCE [LARGE SCALE GENOMIC DNA]</scope>
    <source>
        <strain evidence="1 2">C2</strain>
    </source>
</reference>